<dbReference type="Pfam" id="PF02909">
    <property type="entry name" value="TetR_C_1"/>
    <property type="match status" value="1"/>
</dbReference>
<dbReference type="InterPro" id="IPR050109">
    <property type="entry name" value="HTH-type_TetR-like_transc_reg"/>
</dbReference>
<keyword evidence="3" id="KW-0804">Transcription</keyword>
<proteinExistence type="predicted"/>
<dbReference type="SUPFAM" id="SSF48498">
    <property type="entry name" value="Tetracyclin repressor-like, C-terminal domain"/>
    <property type="match status" value="1"/>
</dbReference>
<dbReference type="InterPro" id="IPR001647">
    <property type="entry name" value="HTH_TetR"/>
</dbReference>
<organism evidence="7 8">
    <name type="scientific">Amycolatopsis magusensis</name>
    <dbReference type="NCBI Taxonomy" id="882444"/>
    <lineage>
        <taxon>Bacteria</taxon>
        <taxon>Bacillati</taxon>
        <taxon>Actinomycetota</taxon>
        <taxon>Actinomycetes</taxon>
        <taxon>Pseudonocardiales</taxon>
        <taxon>Pseudonocardiaceae</taxon>
        <taxon>Amycolatopsis</taxon>
    </lineage>
</organism>
<dbReference type="Proteomes" id="UP000741013">
    <property type="component" value="Unassembled WGS sequence"/>
</dbReference>
<dbReference type="PRINTS" id="PR00455">
    <property type="entry name" value="HTHTETR"/>
</dbReference>
<evidence type="ECO:0000256" key="1">
    <source>
        <dbReference type="ARBA" id="ARBA00023015"/>
    </source>
</evidence>
<evidence type="ECO:0000313" key="8">
    <source>
        <dbReference type="Proteomes" id="UP000741013"/>
    </source>
</evidence>
<dbReference type="InterPro" id="IPR004111">
    <property type="entry name" value="Repressor_TetR_C"/>
</dbReference>
<dbReference type="PANTHER" id="PTHR30055:SF151">
    <property type="entry name" value="TRANSCRIPTIONAL REGULATORY PROTEIN"/>
    <property type="match status" value="1"/>
</dbReference>
<dbReference type="PANTHER" id="PTHR30055">
    <property type="entry name" value="HTH-TYPE TRANSCRIPTIONAL REGULATOR RUTR"/>
    <property type="match status" value="1"/>
</dbReference>
<evidence type="ECO:0000256" key="2">
    <source>
        <dbReference type="ARBA" id="ARBA00023125"/>
    </source>
</evidence>
<dbReference type="SUPFAM" id="SSF46689">
    <property type="entry name" value="Homeodomain-like"/>
    <property type="match status" value="1"/>
</dbReference>
<feature type="domain" description="HTH tetR-type" evidence="6">
    <location>
        <begin position="30"/>
        <end position="90"/>
    </location>
</feature>
<keyword evidence="1" id="KW-0805">Transcription regulation</keyword>
<feature type="DNA-binding region" description="H-T-H motif" evidence="4">
    <location>
        <begin position="53"/>
        <end position="72"/>
    </location>
</feature>
<protein>
    <submittedName>
        <fullName evidence="7">AcrR family transcriptional regulator</fullName>
    </submittedName>
</protein>
<name>A0ABS4PZG7_9PSEU</name>
<dbReference type="InterPro" id="IPR009057">
    <property type="entry name" value="Homeodomain-like_sf"/>
</dbReference>
<evidence type="ECO:0000256" key="3">
    <source>
        <dbReference type="ARBA" id="ARBA00023163"/>
    </source>
</evidence>
<evidence type="ECO:0000259" key="6">
    <source>
        <dbReference type="PROSITE" id="PS50977"/>
    </source>
</evidence>
<dbReference type="Pfam" id="PF00440">
    <property type="entry name" value="TetR_N"/>
    <property type="match status" value="1"/>
</dbReference>
<accession>A0ABS4PZG7</accession>
<reference evidence="7 8" key="1">
    <citation type="submission" date="2021-03" db="EMBL/GenBank/DDBJ databases">
        <title>Sequencing the genomes of 1000 actinobacteria strains.</title>
        <authorList>
            <person name="Klenk H.-P."/>
        </authorList>
    </citation>
    <scope>NUCLEOTIDE SEQUENCE [LARGE SCALE GENOMIC DNA]</scope>
    <source>
        <strain evidence="7 8">DSM 45510</strain>
    </source>
</reference>
<dbReference type="RefSeq" id="WP_209667789.1">
    <property type="nucleotide sequence ID" value="NZ_JAGGMS010000001.1"/>
</dbReference>
<gene>
    <name evidence="7" type="ORF">JOM49_006353</name>
</gene>
<evidence type="ECO:0000313" key="7">
    <source>
        <dbReference type="EMBL" id="MBP2184827.1"/>
    </source>
</evidence>
<keyword evidence="8" id="KW-1185">Reference proteome</keyword>
<keyword evidence="2 4" id="KW-0238">DNA-binding</keyword>
<dbReference type="Gene3D" id="1.10.10.60">
    <property type="entry name" value="Homeodomain-like"/>
    <property type="match status" value="1"/>
</dbReference>
<evidence type="ECO:0000256" key="4">
    <source>
        <dbReference type="PROSITE-ProRule" id="PRU00335"/>
    </source>
</evidence>
<sequence>MNEDRMELLPPGTALAWGHTATPRRGPKPAYSVEQIVEAAVAQADAEGFEALSMPAIAKRLGITANALYRYLRSKEELLVLAAEAGWGLPPEPLTGDWRTAVTTWAHALLERCRLHPWLLEVPVRGGPTTPNLLRWLEVFLEAMADSGLSDRDALGCATLVDGWARSTAALLRDIRASASDEQPAALNEFLQPRLRERGYPRVAAVLGGDYGEDGMQDTDVEFGLDRILDGIEALVAQRRA</sequence>
<dbReference type="InterPro" id="IPR036271">
    <property type="entry name" value="Tet_transcr_reg_TetR-rel_C_sf"/>
</dbReference>
<dbReference type="PROSITE" id="PS50977">
    <property type="entry name" value="HTH_TETR_2"/>
    <property type="match status" value="1"/>
</dbReference>
<evidence type="ECO:0000256" key="5">
    <source>
        <dbReference type="SAM" id="MobiDB-lite"/>
    </source>
</evidence>
<dbReference type="Gene3D" id="1.10.357.10">
    <property type="entry name" value="Tetracycline Repressor, domain 2"/>
    <property type="match status" value="1"/>
</dbReference>
<feature type="region of interest" description="Disordered" evidence="5">
    <location>
        <begin position="1"/>
        <end position="23"/>
    </location>
</feature>
<comment type="caution">
    <text evidence="7">The sequence shown here is derived from an EMBL/GenBank/DDBJ whole genome shotgun (WGS) entry which is preliminary data.</text>
</comment>
<dbReference type="EMBL" id="JAGGMS010000001">
    <property type="protein sequence ID" value="MBP2184827.1"/>
    <property type="molecule type" value="Genomic_DNA"/>
</dbReference>